<dbReference type="InterPro" id="IPR001387">
    <property type="entry name" value="Cro/C1-type_HTH"/>
</dbReference>
<dbReference type="PROSITE" id="PS50943">
    <property type="entry name" value="HTH_CROC1"/>
    <property type="match status" value="1"/>
</dbReference>
<evidence type="ECO:0000259" key="1">
    <source>
        <dbReference type="PROSITE" id="PS50943"/>
    </source>
</evidence>
<dbReference type="SMART" id="SM00530">
    <property type="entry name" value="HTH_XRE"/>
    <property type="match status" value="1"/>
</dbReference>
<evidence type="ECO:0000313" key="4">
    <source>
        <dbReference type="Proteomes" id="UP000033457"/>
    </source>
</evidence>
<reference evidence="3 5" key="2">
    <citation type="submission" date="2018-12" db="EMBL/GenBank/DDBJ databases">
        <authorList>
            <consortium name="Pathogen Informatics"/>
        </authorList>
    </citation>
    <scope>NUCLEOTIDE SEQUENCE [LARGE SCALE GENOMIC DNA]</scope>
    <source>
        <strain evidence="3 5">NCTC949</strain>
    </source>
</reference>
<dbReference type="Pfam" id="PF01381">
    <property type="entry name" value="HTH_3"/>
    <property type="match status" value="1"/>
</dbReference>
<dbReference type="OrthoDB" id="4559617at2"/>
<dbReference type="SUPFAM" id="SSF47413">
    <property type="entry name" value="lambda repressor-like DNA-binding domains"/>
    <property type="match status" value="1"/>
</dbReference>
<gene>
    <name evidence="3" type="ORF">NCTC949_00246</name>
    <name evidence="2" type="ORF">UL82_02230</name>
</gene>
<dbReference type="KEGG" id="cku:UL82_02230"/>
<sequence>MPENWTQWISYGHAFAVRLRAVRTMRGLSQIRLGELSGVSRNQISNLERNTNNDKTSADPTMSTIYKLARALHVPPVVLLPAPGELVVDRFQGDVHADIEVDIVWPREATDIASFDRRHLLAGYIDDLPRFDARDLAQKAQFINQLCPREPNNAHSDTDL</sequence>
<proteinExistence type="predicted"/>
<dbReference type="EMBL" id="CP011312">
    <property type="protein sequence ID" value="AKE40671.1"/>
    <property type="molecule type" value="Genomic_DNA"/>
</dbReference>
<evidence type="ECO:0000313" key="3">
    <source>
        <dbReference type="EMBL" id="VEH04737.1"/>
    </source>
</evidence>
<evidence type="ECO:0000313" key="5">
    <source>
        <dbReference type="Proteomes" id="UP000271380"/>
    </source>
</evidence>
<keyword evidence="4" id="KW-1185">Reference proteome</keyword>
<evidence type="ECO:0000313" key="2">
    <source>
        <dbReference type="EMBL" id="AKE40671.1"/>
    </source>
</evidence>
<dbReference type="HOGENOM" id="CLU_121343_1_0_11"/>
<reference evidence="2 4" key="1">
    <citation type="journal article" date="2015" name="Genome Announc.">
        <title>Complete Genome Sequence of Corynebacterium kutscheri DSM 20755, a Corynebacterial Type Strain with Remarkably Low G+C Content of Chromosomal DNA.</title>
        <authorList>
            <person name="Ruckert C."/>
            <person name="Albersmeier A."/>
            <person name="Winkler A."/>
            <person name="Tauch A."/>
        </authorList>
    </citation>
    <scope>NUCLEOTIDE SEQUENCE [LARGE SCALE GENOMIC DNA]</scope>
    <source>
        <strain evidence="2 4">DSM 20755</strain>
    </source>
</reference>
<dbReference type="EMBL" id="LR134377">
    <property type="protein sequence ID" value="VEH04737.1"/>
    <property type="molecule type" value="Genomic_DNA"/>
</dbReference>
<accession>A0A0F6TCV7</accession>
<feature type="domain" description="HTH cro/C1-type" evidence="1">
    <location>
        <begin position="19"/>
        <end position="79"/>
    </location>
</feature>
<protein>
    <submittedName>
        <fullName evidence="3">HTH-type transcriptional regulator</fullName>
    </submittedName>
    <submittedName>
        <fullName evidence="2">Helix-turn-helix protein</fullName>
    </submittedName>
</protein>
<name>A0A0F6TCV7_9CORY</name>
<dbReference type="AlphaFoldDB" id="A0A0F6TCV7"/>
<dbReference type="Gene3D" id="1.10.260.40">
    <property type="entry name" value="lambda repressor-like DNA-binding domains"/>
    <property type="match status" value="1"/>
</dbReference>
<dbReference type="RefSeq" id="WP_083966388.1">
    <property type="nucleotide sequence ID" value="NZ_CP011312.1"/>
</dbReference>
<dbReference type="Proteomes" id="UP000033457">
    <property type="component" value="Chromosome"/>
</dbReference>
<dbReference type="CDD" id="cd00093">
    <property type="entry name" value="HTH_XRE"/>
    <property type="match status" value="1"/>
</dbReference>
<dbReference type="STRING" id="35755.UL82_02230"/>
<dbReference type="GO" id="GO:0003677">
    <property type="term" value="F:DNA binding"/>
    <property type="evidence" value="ECO:0007669"/>
    <property type="project" value="InterPro"/>
</dbReference>
<organism evidence="2 4">
    <name type="scientific">Corynebacterium kutscheri</name>
    <dbReference type="NCBI Taxonomy" id="35755"/>
    <lineage>
        <taxon>Bacteria</taxon>
        <taxon>Bacillati</taxon>
        <taxon>Actinomycetota</taxon>
        <taxon>Actinomycetes</taxon>
        <taxon>Mycobacteriales</taxon>
        <taxon>Corynebacteriaceae</taxon>
        <taxon>Corynebacterium</taxon>
    </lineage>
</organism>
<dbReference type="Proteomes" id="UP000271380">
    <property type="component" value="Chromosome"/>
</dbReference>
<dbReference type="InterPro" id="IPR010982">
    <property type="entry name" value="Lambda_DNA-bd_dom_sf"/>
</dbReference>